<gene>
    <name evidence="2" type="ORF">JCM14108_833</name>
</gene>
<proteinExistence type="predicted"/>
<comment type="caution">
    <text evidence="2">The sequence shown here is derived from an EMBL/GenBank/DDBJ whole genome shotgun (WGS) entry which is preliminary data.</text>
</comment>
<dbReference type="EMBL" id="BAKI01000005">
    <property type="protein sequence ID" value="GAF35901.1"/>
    <property type="molecule type" value="Genomic_DNA"/>
</dbReference>
<name>X0PHG1_9LACO</name>
<evidence type="ECO:0000256" key="1">
    <source>
        <dbReference type="SAM" id="MobiDB-lite"/>
    </source>
</evidence>
<dbReference type="Pfam" id="PF13384">
    <property type="entry name" value="HTH_23"/>
    <property type="match status" value="1"/>
</dbReference>
<dbReference type="AlphaFoldDB" id="X0PHG1"/>
<evidence type="ECO:0000313" key="2">
    <source>
        <dbReference type="EMBL" id="GAF35901.1"/>
    </source>
</evidence>
<accession>X0PHG1</accession>
<dbReference type="Gene3D" id="1.10.10.60">
    <property type="entry name" value="Homeodomain-like"/>
    <property type="match status" value="1"/>
</dbReference>
<dbReference type="STRING" id="1423743.FD41_GL000221"/>
<protein>
    <submittedName>
        <fullName evidence="2">Replication protein B</fullName>
    </submittedName>
</protein>
<organism evidence="2 3">
    <name type="scientific">Lentilactobacillus farraginis DSM 18382 = JCM 14108</name>
    <dbReference type="NCBI Taxonomy" id="1423743"/>
    <lineage>
        <taxon>Bacteria</taxon>
        <taxon>Bacillati</taxon>
        <taxon>Bacillota</taxon>
        <taxon>Bacilli</taxon>
        <taxon>Lactobacillales</taxon>
        <taxon>Lactobacillaceae</taxon>
        <taxon>Lentilactobacillus</taxon>
    </lineage>
</organism>
<evidence type="ECO:0000313" key="3">
    <source>
        <dbReference type="Proteomes" id="UP000019488"/>
    </source>
</evidence>
<feature type="region of interest" description="Disordered" evidence="1">
    <location>
        <begin position="79"/>
        <end position="101"/>
    </location>
</feature>
<reference evidence="2" key="1">
    <citation type="journal article" date="2014" name="Genome Announc.">
        <title>Draft Genome Sequences of Two Lactobacillus Strains, L. farraginis JCM 14108T and L. composti JCM 14202T, Isolated from Compost of Distilled Shochu Residue.</title>
        <authorList>
            <person name="Yuki M."/>
            <person name="Oshima K."/>
            <person name="Suda W."/>
            <person name="Kitahara M."/>
            <person name="Kitamura K."/>
            <person name="Iida T."/>
            <person name="Hattori M."/>
            <person name="Ohkuma M."/>
        </authorList>
    </citation>
    <scope>NUCLEOTIDE SEQUENCE [LARGE SCALE GENOMIC DNA]</scope>
    <source>
        <strain evidence="2">JCM 14108</strain>
    </source>
</reference>
<sequence length="134" mass="15291">MYNKVENSNVTIHNITVVIQLSEQEKQGWTMKQIADDLGVNKMRIYRTISRLNLKEAYKKGQTLYFDQAAKDAVENAIRPNTSQSVRTNPQSRQTKTTDTSANQLLVSLNDRVKAQQTQIETLTGYLTSHNVFN</sequence>
<dbReference type="Proteomes" id="UP000019488">
    <property type="component" value="Unassembled WGS sequence"/>
</dbReference>